<dbReference type="Proteomes" id="UP000308230">
    <property type="component" value="Unassembled WGS sequence"/>
</dbReference>
<dbReference type="Pfam" id="PF09648">
    <property type="entry name" value="YycI"/>
    <property type="match status" value="1"/>
</dbReference>
<feature type="region of interest" description="Disordered" evidence="1">
    <location>
        <begin position="281"/>
        <end position="305"/>
    </location>
</feature>
<dbReference type="EMBL" id="SWLG01000022">
    <property type="protein sequence ID" value="TLS35416.1"/>
    <property type="molecule type" value="Genomic_DNA"/>
</dbReference>
<sequence>MKGWGKMDWSRVKTIFILTFLLFDVFLAYQLIDKKNTSSQFEQYKKAPIQKTLADANISFKKALPPPETPTVMDFISGDTHVFTKDKINEKEKATNQKITPVPENTKEITKIKSEMKGDPFDIADSLKDANFSIFLETNVINGSEYRFSYVDQEDPKHLVFYQTYQDNQIFKQDRGKLDIYLNDDGDIVSYEQTYLNVKTLKEDQKIESAIQALSLLHTNRYLQANDKVTEIKLGYSTFNTDAGASEVLVFVPTWRVLVNGEKFFYVNAVEGTISQLETEKPNEEVSGKAIDNEKAIPKQLKRNE</sequence>
<proteinExistence type="predicted"/>
<dbReference type="InterPro" id="IPR018604">
    <property type="entry name" value="YycI-like"/>
</dbReference>
<protein>
    <recommendedName>
        <fullName evidence="2">Regulatory protein YycH-like domain-containing protein</fullName>
    </recommendedName>
</protein>
<dbReference type="GO" id="GO:0016020">
    <property type="term" value="C:membrane"/>
    <property type="evidence" value="ECO:0007669"/>
    <property type="project" value="InterPro"/>
</dbReference>
<dbReference type="Gene3D" id="2.40.128.690">
    <property type="entry name" value="YycH protein, domain 3-like"/>
    <property type="match status" value="1"/>
</dbReference>
<accession>A0A5R9EYY8</accession>
<feature type="domain" description="Regulatory protein YycH-like" evidence="2">
    <location>
        <begin position="43"/>
        <end position="270"/>
    </location>
</feature>
<comment type="caution">
    <text evidence="3">The sequence shown here is derived from an EMBL/GenBank/DDBJ whole genome shotgun (WGS) entry which is preliminary data.</text>
</comment>
<evidence type="ECO:0000256" key="1">
    <source>
        <dbReference type="SAM" id="MobiDB-lite"/>
    </source>
</evidence>
<dbReference type="OrthoDB" id="2388036at2"/>
<dbReference type="AlphaFoldDB" id="A0A5R9EYY8"/>
<evidence type="ECO:0000259" key="2">
    <source>
        <dbReference type="Pfam" id="PF09648"/>
    </source>
</evidence>
<reference evidence="3 4" key="1">
    <citation type="submission" date="2019-04" db="EMBL/GenBank/DDBJ databases">
        <title>Bacillus caeni sp. nov., a bacterium isolated from mangrove sediment.</title>
        <authorList>
            <person name="Huang H."/>
            <person name="Mo K."/>
            <person name="Hu Y."/>
        </authorList>
    </citation>
    <scope>NUCLEOTIDE SEQUENCE [LARGE SCALE GENOMIC DNA]</scope>
    <source>
        <strain evidence="3 4">HB172195</strain>
    </source>
</reference>
<evidence type="ECO:0000313" key="3">
    <source>
        <dbReference type="EMBL" id="TLS35416.1"/>
    </source>
</evidence>
<name>A0A5R9EYY8_9BACL</name>
<evidence type="ECO:0000313" key="4">
    <source>
        <dbReference type="Proteomes" id="UP000308230"/>
    </source>
</evidence>
<organism evidence="3 4">
    <name type="scientific">Exobacillus caeni</name>
    <dbReference type="NCBI Taxonomy" id="2574798"/>
    <lineage>
        <taxon>Bacteria</taxon>
        <taxon>Bacillati</taxon>
        <taxon>Bacillota</taxon>
        <taxon>Bacilli</taxon>
        <taxon>Bacillales</taxon>
        <taxon>Guptibacillaceae</taxon>
        <taxon>Exobacillus</taxon>
    </lineage>
</organism>
<gene>
    <name evidence="3" type="ORF">FCL54_20695</name>
</gene>
<keyword evidence="4" id="KW-1185">Reference proteome</keyword>